<evidence type="ECO:0000313" key="2">
    <source>
        <dbReference type="EMBL" id="WVW78970.1"/>
    </source>
</evidence>
<dbReference type="GO" id="GO:0032991">
    <property type="term" value="C:protein-containing complex"/>
    <property type="evidence" value="ECO:0007669"/>
    <property type="project" value="TreeGrafter"/>
</dbReference>
<dbReference type="VEuPathDB" id="FungiDB:I302_04309"/>
<evidence type="ECO:0000313" key="1">
    <source>
        <dbReference type="EMBL" id="OCF26623.1"/>
    </source>
</evidence>
<accession>A0A1B9G6J8</accession>
<dbReference type="Gene3D" id="3.40.50.150">
    <property type="entry name" value="Vaccinia Virus protein VP39"/>
    <property type="match status" value="1"/>
</dbReference>
<organism evidence="1">
    <name type="scientific">Kwoniella bestiolae CBS 10118</name>
    <dbReference type="NCBI Taxonomy" id="1296100"/>
    <lineage>
        <taxon>Eukaryota</taxon>
        <taxon>Fungi</taxon>
        <taxon>Dikarya</taxon>
        <taxon>Basidiomycota</taxon>
        <taxon>Agaricomycotina</taxon>
        <taxon>Tremellomycetes</taxon>
        <taxon>Tremellales</taxon>
        <taxon>Cryptococcaceae</taxon>
        <taxon>Kwoniella</taxon>
    </lineage>
</organism>
<dbReference type="OrthoDB" id="2529286at2759"/>
<protein>
    <submittedName>
        <fullName evidence="1">Uncharacterized protein</fullName>
    </submittedName>
</protein>
<dbReference type="KEGG" id="kbi:30208708"/>
<reference evidence="1" key="1">
    <citation type="submission" date="2013-07" db="EMBL/GenBank/DDBJ databases">
        <title>The Genome Sequence of Cryptococcus bestiolae CBS10118.</title>
        <authorList>
            <consortium name="The Broad Institute Genome Sequencing Platform"/>
            <person name="Cuomo C."/>
            <person name="Litvintseva A."/>
            <person name="Chen Y."/>
            <person name="Heitman J."/>
            <person name="Sun S."/>
            <person name="Springer D."/>
            <person name="Dromer F."/>
            <person name="Young S.K."/>
            <person name="Zeng Q."/>
            <person name="Gargeya S."/>
            <person name="Fitzgerald M."/>
            <person name="Abouelleil A."/>
            <person name="Alvarado L."/>
            <person name="Berlin A.M."/>
            <person name="Chapman S.B."/>
            <person name="Dewar J."/>
            <person name="Goldberg J."/>
            <person name="Griggs A."/>
            <person name="Gujja S."/>
            <person name="Hansen M."/>
            <person name="Howarth C."/>
            <person name="Imamovic A."/>
            <person name="Larimer J."/>
            <person name="McCowan C."/>
            <person name="Murphy C."/>
            <person name="Pearson M."/>
            <person name="Priest M."/>
            <person name="Roberts A."/>
            <person name="Saif S."/>
            <person name="Shea T."/>
            <person name="Sykes S."/>
            <person name="Wortman J."/>
            <person name="Nusbaum C."/>
            <person name="Birren B."/>
        </authorList>
    </citation>
    <scope>NUCLEOTIDE SEQUENCE [LARGE SCALE GENOMIC DNA]</scope>
    <source>
        <strain evidence="1">CBS 10118</strain>
    </source>
</reference>
<dbReference type="PANTHER" id="PTHR14614">
    <property type="entry name" value="HEPATOCELLULAR CARCINOMA-ASSOCIATED ANTIGEN"/>
    <property type="match status" value="1"/>
</dbReference>
<reference evidence="1" key="3">
    <citation type="submission" date="2014-01" db="EMBL/GenBank/DDBJ databases">
        <title>Evolution of pathogenesis and genome organization in the Tremellales.</title>
        <authorList>
            <person name="Cuomo C."/>
            <person name="Litvintseva A."/>
            <person name="Heitman J."/>
            <person name="Chen Y."/>
            <person name="Sun S."/>
            <person name="Springer D."/>
            <person name="Dromer F."/>
            <person name="Young S."/>
            <person name="Zeng Q."/>
            <person name="Chapman S."/>
            <person name="Gujja S."/>
            <person name="Saif S."/>
            <person name="Birren B."/>
        </authorList>
    </citation>
    <scope>NUCLEOTIDE SEQUENCE</scope>
    <source>
        <strain evidence="1">CBS 10118</strain>
    </source>
</reference>
<dbReference type="STRING" id="1296100.A0A1B9G6J8"/>
<dbReference type="GeneID" id="30208708"/>
<dbReference type="SUPFAM" id="SSF53335">
    <property type="entry name" value="S-adenosyl-L-methionine-dependent methyltransferases"/>
    <property type="match status" value="1"/>
</dbReference>
<name>A0A1B9G6J8_9TREE</name>
<dbReference type="AlphaFoldDB" id="A0A1B9G6J8"/>
<dbReference type="InterPro" id="IPR029063">
    <property type="entry name" value="SAM-dependent_MTases_sf"/>
</dbReference>
<dbReference type="Proteomes" id="UP000092730">
    <property type="component" value="Chromosome 1"/>
</dbReference>
<reference evidence="2" key="2">
    <citation type="submission" date="2013-07" db="EMBL/GenBank/DDBJ databases">
        <authorList>
            <consortium name="The Broad Institute Genome Sequencing Platform"/>
            <person name="Cuomo C."/>
            <person name="Litvintseva A."/>
            <person name="Chen Y."/>
            <person name="Heitman J."/>
            <person name="Sun S."/>
            <person name="Springer D."/>
            <person name="Dromer F."/>
            <person name="Young S.K."/>
            <person name="Zeng Q."/>
            <person name="Gargeya S."/>
            <person name="Fitzgerald M."/>
            <person name="Abouelleil A."/>
            <person name="Alvarado L."/>
            <person name="Berlin A.M."/>
            <person name="Chapman S.B."/>
            <person name="Dewar J."/>
            <person name="Goldberg J."/>
            <person name="Griggs A."/>
            <person name="Gujja S."/>
            <person name="Hansen M."/>
            <person name="Howarth C."/>
            <person name="Imamovic A."/>
            <person name="Larimer J."/>
            <person name="McCowan C."/>
            <person name="Murphy C."/>
            <person name="Pearson M."/>
            <person name="Priest M."/>
            <person name="Roberts A."/>
            <person name="Saif S."/>
            <person name="Shea T."/>
            <person name="Sykes S."/>
            <person name="Wortman J."/>
            <person name="Nusbaum C."/>
            <person name="Birren B."/>
        </authorList>
    </citation>
    <scope>NUCLEOTIDE SEQUENCE</scope>
    <source>
        <strain evidence="2">CBS 10118</strain>
    </source>
</reference>
<proteinExistence type="predicted"/>
<gene>
    <name evidence="1" type="ORF">I302_04309</name>
    <name evidence="2" type="ORF">I302_100933</name>
</gene>
<dbReference type="EMBL" id="KI894020">
    <property type="protein sequence ID" value="OCF26623.1"/>
    <property type="molecule type" value="Genomic_DNA"/>
</dbReference>
<dbReference type="GO" id="GO:0008757">
    <property type="term" value="F:S-adenosylmethionine-dependent methyltransferase activity"/>
    <property type="evidence" value="ECO:0007669"/>
    <property type="project" value="UniProtKB-ARBA"/>
</dbReference>
<dbReference type="Pfam" id="PF10294">
    <property type="entry name" value="Methyltransf_16"/>
    <property type="match status" value="2"/>
</dbReference>
<sequence>MSSPPPTLPLPPCPNGLFTFDEGCVLVEDADEEIMDLYMSLASTSPEITKRDDDSGGLGFLNAKESMMEITIDLTPDSLSHGVGPGMDLDKKVKGKGKGKQSNRGVESVVVKIQQDLGMLKGQKGDTGSVLWRSSLHLSTQLLRQSIYPLSYPNPVFDSAILRGSSILELGSGTGLLAVLLCRLCRTYTSSDRLENLKLVKRNLELNGISTDTEVSPLGKERGPLKMSMNGKNRSYAADQRRPRVNLEEIDWVDVSQERKSHPERWTSTSISREGKETKYDLILAVDCIYNEYLVQPLIDTLAKYCQPGGRGVVWVVVELRSPDVLTLFLEKWLNDPSGPWTIVRLSEGMMGDWDGRKARWVGWVGWR</sequence>
<dbReference type="GO" id="GO:0005829">
    <property type="term" value="C:cytosol"/>
    <property type="evidence" value="ECO:0007669"/>
    <property type="project" value="TreeGrafter"/>
</dbReference>
<dbReference type="InterPro" id="IPR019410">
    <property type="entry name" value="Methyltransf_16"/>
</dbReference>
<evidence type="ECO:0000313" key="3">
    <source>
        <dbReference type="Proteomes" id="UP000092730"/>
    </source>
</evidence>
<dbReference type="RefSeq" id="XP_019047693.1">
    <property type="nucleotide sequence ID" value="XM_019190945.1"/>
</dbReference>
<reference evidence="2" key="4">
    <citation type="submission" date="2024-02" db="EMBL/GenBank/DDBJ databases">
        <title>Comparative genomics of Cryptococcus and Kwoniella reveals pathogenesis evolution and contrasting modes of karyotype evolution via chromosome fusion or intercentromeric recombination.</title>
        <authorList>
            <person name="Coelho M.A."/>
            <person name="David-Palma M."/>
            <person name="Shea T."/>
            <person name="Bowers K."/>
            <person name="McGinley-Smith S."/>
            <person name="Mohammad A.W."/>
            <person name="Gnirke A."/>
            <person name="Yurkov A.M."/>
            <person name="Nowrousian M."/>
            <person name="Sun S."/>
            <person name="Cuomo C.A."/>
            <person name="Heitman J."/>
        </authorList>
    </citation>
    <scope>NUCLEOTIDE SEQUENCE</scope>
    <source>
        <strain evidence="2">CBS 10118</strain>
    </source>
</reference>
<dbReference type="EMBL" id="CP144541">
    <property type="protein sequence ID" value="WVW78970.1"/>
    <property type="molecule type" value="Genomic_DNA"/>
</dbReference>
<keyword evidence="3" id="KW-1185">Reference proteome</keyword>
<dbReference type="PANTHER" id="PTHR14614:SF109">
    <property type="entry name" value="RIBOSOMAL LYSINE N-METHYLTRANSFERASE 5"/>
    <property type="match status" value="1"/>
</dbReference>